<keyword evidence="2" id="KW-1185">Reference proteome</keyword>
<proteinExistence type="predicted"/>
<sequence length="42" mass="5159">MNTNLFMKRNQLHNFDKYHSNFKATIFDAFRSFIDMIFRIGK</sequence>
<dbReference type="RefSeq" id="WP_270049196.1">
    <property type="nucleotide sequence ID" value="NZ_CP027806.1"/>
</dbReference>
<gene>
    <name evidence="1" type="ORF">CYPRO_1396</name>
</gene>
<dbReference type="AlphaFoldDB" id="A0A345UJK0"/>
<name>A0A345UJK0_9BACT</name>
<reference evidence="1 2" key="1">
    <citation type="submission" date="2018-03" db="EMBL/GenBank/DDBJ databases">
        <title>Phenotypic and genomic properties of Cyclonatronum proteinivorum gen. nov., sp. nov., a haloalkaliphilic bacteroidete from soda lakes possessing Na+-translocating rhodopsin.</title>
        <authorList>
            <person name="Toshchakov S.V."/>
            <person name="Korzhenkov A."/>
            <person name="Samarov N.I."/>
            <person name="Kublanov I.V."/>
            <person name="Muntyan M.S."/>
            <person name="Sorokin D.Y."/>
        </authorList>
    </citation>
    <scope>NUCLEOTIDE SEQUENCE [LARGE SCALE GENOMIC DNA]</scope>
    <source>
        <strain evidence="1 2">Omega</strain>
    </source>
</reference>
<dbReference type="KEGG" id="cprv:CYPRO_1396"/>
<dbReference type="Proteomes" id="UP000254808">
    <property type="component" value="Chromosome"/>
</dbReference>
<evidence type="ECO:0000313" key="1">
    <source>
        <dbReference type="EMBL" id="AXJ00652.1"/>
    </source>
</evidence>
<protein>
    <submittedName>
        <fullName evidence="1">Uncharacterized protein</fullName>
    </submittedName>
</protein>
<accession>A0A345UJK0</accession>
<organism evidence="1 2">
    <name type="scientific">Cyclonatronum proteinivorum</name>
    <dbReference type="NCBI Taxonomy" id="1457365"/>
    <lineage>
        <taxon>Bacteria</taxon>
        <taxon>Pseudomonadati</taxon>
        <taxon>Balneolota</taxon>
        <taxon>Balneolia</taxon>
        <taxon>Balneolales</taxon>
        <taxon>Cyclonatronaceae</taxon>
        <taxon>Cyclonatronum</taxon>
    </lineage>
</organism>
<dbReference type="EMBL" id="CP027806">
    <property type="protein sequence ID" value="AXJ00652.1"/>
    <property type="molecule type" value="Genomic_DNA"/>
</dbReference>
<evidence type="ECO:0000313" key="2">
    <source>
        <dbReference type="Proteomes" id="UP000254808"/>
    </source>
</evidence>